<sequence>MAMRFVDARIDPRNSSSYSSGGRLAFSEVASLASVRVSVLCTGGVSRDEVTGVLALLEVALVVYSAATQARLPCCRVAAATLASELVARGNISRFSSLLFSASLLQPRDAMQLARQQLAQQQQLAQARGMVTMRSKDPGDMKRKERRDKRRRTSQEFKQPLQKMTMQVMSNGATVQVPNMHPEAFPVWRLRTDTANGAAWMSPRAREEQLRAAEERRREQAEKRKRRG</sequence>
<keyword evidence="3" id="KW-1185">Reference proteome</keyword>
<feature type="compositionally biased region" description="Basic and acidic residues" evidence="1">
    <location>
        <begin position="204"/>
        <end position="222"/>
    </location>
</feature>
<evidence type="ECO:0000256" key="1">
    <source>
        <dbReference type="SAM" id="MobiDB-lite"/>
    </source>
</evidence>
<protein>
    <submittedName>
        <fullName evidence="2">Uncharacterized protein</fullName>
    </submittedName>
</protein>
<comment type="caution">
    <text evidence="2">The sequence shown here is derived from an EMBL/GenBank/DDBJ whole genome shotgun (WGS) entry which is preliminary data.</text>
</comment>
<evidence type="ECO:0000313" key="3">
    <source>
        <dbReference type="Proteomes" id="UP000241890"/>
    </source>
</evidence>
<feature type="compositionally biased region" description="Basic and acidic residues" evidence="1">
    <location>
        <begin position="134"/>
        <end position="143"/>
    </location>
</feature>
<dbReference type="InParanoid" id="A0A2R5G1U6"/>
<dbReference type="Proteomes" id="UP000241890">
    <property type="component" value="Unassembled WGS sequence"/>
</dbReference>
<feature type="region of interest" description="Disordered" evidence="1">
    <location>
        <begin position="126"/>
        <end position="158"/>
    </location>
</feature>
<dbReference type="EMBL" id="BEYU01000009">
    <property type="protein sequence ID" value="GBG24962.1"/>
    <property type="molecule type" value="Genomic_DNA"/>
</dbReference>
<accession>A0A2R5G1U6</accession>
<reference evidence="2 3" key="1">
    <citation type="submission" date="2017-12" db="EMBL/GenBank/DDBJ databases">
        <title>Sequencing, de novo assembly and annotation of complete genome of a new Thraustochytrid species, strain FCC1311.</title>
        <authorList>
            <person name="Sedici K."/>
            <person name="Godart F."/>
            <person name="Aiese Cigliano R."/>
            <person name="Sanseverino W."/>
            <person name="Barakat M."/>
            <person name="Ortet P."/>
            <person name="Marechal E."/>
            <person name="Cagnac O."/>
            <person name="Amato A."/>
        </authorList>
    </citation>
    <scope>NUCLEOTIDE SEQUENCE [LARGE SCALE GENOMIC DNA]</scope>
</reference>
<feature type="region of interest" description="Disordered" evidence="1">
    <location>
        <begin position="199"/>
        <end position="228"/>
    </location>
</feature>
<proteinExistence type="predicted"/>
<dbReference type="AlphaFoldDB" id="A0A2R5G1U6"/>
<gene>
    <name evidence="2" type="ORF">FCC1311_011792</name>
</gene>
<organism evidence="2 3">
    <name type="scientific">Hondaea fermentalgiana</name>
    <dbReference type="NCBI Taxonomy" id="2315210"/>
    <lineage>
        <taxon>Eukaryota</taxon>
        <taxon>Sar</taxon>
        <taxon>Stramenopiles</taxon>
        <taxon>Bigyra</taxon>
        <taxon>Labyrinthulomycetes</taxon>
        <taxon>Thraustochytrida</taxon>
        <taxon>Thraustochytriidae</taxon>
        <taxon>Hondaea</taxon>
    </lineage>
</organism>
<evidence type="ECO:0000313" key="2">
    <source>
        <dbReference type="EMBL" id="GBG24962.1"/>
    </source>
</evidence>
<name>A0A2R5G1U6_9STRA</name>